<comment type="caution">
    <text evidence="1">The sequence shown here is derived from an EMBL/GenBank/DDBJ whole genome shotgun (WGS) entry which is preliminary data.</text>
</comment>
<sequence length="86" mass="9644">MLRGADKRLLHGADARGKAGLFRRNVEHVQKILTRRLLPALLRKLAKELGRADAGERTPRGCNGGIHALEQMIASKLQRALFEFFL</sequence>
<protein>
    <submittedName>
        <fullName evidence="1">Uncharacterized protein</fullName>
    </submittedName>
</protein>
<dbReference type="AlphaFoldDB" id="A0A645HBC6"/>
<dbReference type="EMBL" id="VSSQ01088999">
    <property type="protein sequence ID" value="MPN35429.1"/>
    <property type="molecule type" value="Genomic_DNA"/>
</dbReference>
<gene>
    <name evidence="1" type="ORF">SDC9_182927</name>
</gene>
<name>A0A645HBC6_9ZZZZ</name>
<proteinExistence type="predicted"/>
<accession>A0A645HBC6</accession>
<reference evidence="1" key="1">
    <citation type="submission" date="2019-08" db="EMBL/GenBank/DDBJ databases">
        <authorList>
            <person name="Kucharzyk K."/>
            <person name="Murdoch R.W."/>
            <person name="Higgins S."/>
            <person name="Loffler F."/>
        </authorList>
    </citation>
    <scope>NUCLEOTIDE SEQUENCE</scope>
</reference>
<organism evidence="1">
    <name type="scientific">bioreactor metagenome</name>
    <dbReference type="NCBI Taxonomy" id="1076179"/>
    <lineage>
        <taxon>unclassified sequences</taxon>
        <taxon>metagenomes</taxon>
        <taxon>ecological metagenomes</taxon>
    </lineage>
</organism>
<evidence type="ECO:0000313" key="1">
    <source>
        <dbReference type="EMBL" id="MPN35429.1"/>
    </source>
</evidence>